<reference evidence="2" key="1">
    <citation type="submission" date="2016-10" db="EMBL/GenBank/DDBJ databases">
        <authorList>
            <person name="Varghese N."/>
            <person name="Submissions S."/>
        </authorList>
    </citation>
    <scope>NUCLEOTIDE SEQUENCE [LARGE SCALE GENOMIC DNA]</scope>
    <source>
        <strain evidence="2">CGMCC 1.8711</strain>
    </source>
</reference>
<evidence type="ECO:0000313" key="1">
    <source>
        <dbReference type="EMBL" id="SFR36206.1"/>
    </source>
</evidence>
<dbReference type="Proteomes" id="UP000243250">
    <property type="component" value="Unassembled WGS sequence"/>
</dbReference>
<dbReference type="RefSeq" id="WP_089876835.1">
    <property type="nucleotide sequence ID" value="NZ_FOYS01000001.1"/>
</dbReference>
<dbReference type="STRING" id="555875.SAMN04488124_0739"/>
<keyword evidence="2" id="KW-1185">Reference proteome</keyword>
<dbReference type="Gene3D" id="1.10.340.30">
    <property type="entry name" value="Hypothetical protein, domain 2"/>
    <property type="match status" value="1"/>
</dbReference>
<dbReference type="GO" id="GO:0003824">
    <property type="term" value="F:catalytic activity"/>
    <property type="evidence" value="ECO:0007669"/>
    <property type="project" value="InterPro"/>
</dbReference>
<sequence>MTLTGDTTLALPTAAPFDFDQSVRVLSRSAPCARGRACGESTLVTGGFAPDPFVARVTSDGRGAVRAHVEWLDGAGDGTAVAASLEASLSLSDDLSRLYEAARTDEAFAPVVRDLFGYHHVRFSTPFEAACWAAVSRQTSSAVAARRHDALARSFGRVVAVGDETVSLFPTPAMVRTRADAVRETLGDDRTTETVLALADTFLDETLADRSTPDLTERLGDVERFDPRAAEFVARRGFGRLDASPTHDDGFRAVVADRYGLDDVTGDEVDRLAARYGDQRGYWAHYLRVWDSLRSGSRTPT</sequence>
<dbReference type="EMBL" id="FOYS01000001">
    <property type="protein sequence ID" value="SFR36206.1"/>
    <property type="molecule type" value="Genomic_DNA"/>
</dbReference>
<organism evidence="1 2">
    <name type="scientific">Halogeometricum limi</name>
    <dbReference type="NCBI Taxonomy" id="555875"/>
    <lineage>
        <taxon>Archaea</taxon>
        <taxon>Methanobacteriati</taxon>
        <taxon>Methanobacteriota</taxon>
        <taxon>Stenosarchaea group</taxon>
        <taxon>Halobacteria</taxon>
        <taxon>Halobacteriales</taxon>
        <taxon>Haloferacaceae</taxon>
        <taxon>Halogeometricum</taxon>
    </lineage>
</organism>
<dbReference type="GO" id="GO:0006281">
    <property type="term" value="P:DNA repair"/>
    <property type="evidence" value="ECO:0007669"/>
    <property type="project" value="InterPro"/>
</dbReference>
<name>A0A1I6G200_9EURY</name>
<dbReference type="SUPFAM" id="SSF48150">
    <property type="entry name" value="DNA-glycosylase"/>
    <property type="match status" value="1"/>
</dbReference>
<protein>
    <submittedName>
        <fullName evidence="1">DNA-3-methyladenine glycosylase II</fullName>
    </submittedName>
</protein>
<evidence type="ECO:0000313" key="2">
    <source>
        <dbReference type="Proteomes" id="UP000243250"/>
    </source>
</evidence>
<gene>
    <name evidence="1" type="ORF">SAMN04488124_0739</name>
</gene>
<proteinExistence type="predicted"/>
<dbReference type="OrthoDB" id="8200at2157"/>
<accession>A0A1I6G200</accession>
<dbReference type="InterPro" id="IPR011257">
    <property type="entry name" value="DNA_glycosylase"/>
</dbReference>
<dbReference type="AlphaFoldDB" id="A0A1I6G200"/>